<name>A0A8H3E926_9AGAM</name>
<dbReference type="EMBL" id="CAJNJQ010002697">
    <property type="protein sequence ID" value="CAE7182936.1"/>
    <property type="molecule type" value="Genomic_DNA"/>
</dbReference>
<evidence type="ECO:0000313" key="2">
    <source>
        <dbReference type="Proteomes" id="UP000663827"/>
    </source>
</evidence>
<organism evidence="1 2">
    <name type="scientific">Rhizoctonia solani</name>
    <dbReference type="NCBI Taxonomy" id="456999"/>
    <lineage>
        <taxon>Eukaryota</taxon>
        <taxon>Fungi</taxon>
        <taxon>Dikarya</taxon>
        <taxon>Basidiomycota</taxon>
        <taxon>Agaricomycotina</taxon>
        <taxon>Agaricomycetes</taxon>
        <taxon>Cantharellales</taxon>
        <taxon>Ceratobasidiaceae</taxon>
        <taxon>Rhizoctonia</taxon>
    </lineage>
</organism>
<protein>
    <recommendedName>
        <fullName evidence="3">Serine-threonine/tyrosine-protein kinase catalytic domain-containing protein</fullName>
    </recommendedName>
</protein>
<evidence type="ECO:0000313" key="1">
    <source>
        <dbReference type="EMBL" id="CAE7182936.1"/>
    </source>
</evidence>
<dbReference type="Proteomes" id="UP000663827">
    <property type="component" value="Unassembled WGS sequence"/>
</dbReference>
<dbReference type="AlphaFoldDB" id="A0A8H3E926"/>
<dbReference type="Gene3D" id="1.10.510.10">
    <property type="entry name" value="Transferase(Phosphotransferase) domain 1"/>
    <property type="match status" value="1"/>
</dbReference>
<proteinExistence type="predicted"/>
<accession>A0A8H3E926</accession>
<reference evidence="1" key="1">
    <citation type="submission" date="2021-01" db="EMBL/GenBank/DDBJ databases">
        <authorList>
            <person name="Kaushik A."/>
        </authorList>
    </citation>
    <scope>NUCLEOTIDE SEQUENCE</scope>
    <source>
        <strain evidence="1">AG5</strain>
    </source>
</reference>
<gene>
    <name evidence="1" type="ORF">RDB_LOCUS118945</name>
</gene>
<sequence>MRVLANVFRKIAPPRPGFYHVLWSQQTKDKLWSLLLRCWEHDPSSRPTVTQVKQVLIEIERESTNTAT</sequence>
<evidence type="ECO:0008006" key="3">
    <source>
        <dbReference type="Google" id="ProtNLM"/>
    </source>
</evidence>
<comment type="caution">
    <text evidence="1">The sequence shown here is derived from an EMBL/GenBank/DDBJ whole genome shotgun (WGS) entry which is preliminary data.</text>
</comment>
<dbReference type="InterPro" id="IPR011009">
    <property type="entry name" value="Kinase-like_dom_sf"/>
</dbReference>
<dbReference type="SUPFAM" id="SSF56112">
    <property type="entry name" value="Protein kinase-like (PK-like)"/>
    <property type="match status" value="1"/>
</dbReference>